<proteinExistence type="predicted"/>
<reference evidence="1" key="1">
    <citation type="journal article" date="2021" name="Proc. Natl. Acad. Sci. U.S.A.">
        <title>A Catalog of Tens of Thousands of Viruses from Human Metagenomes Reveals Hidden Associations with Chronic Diseases.</title>
        <authorList>
            <person name="Tisza M.J."/>
            <person name="Buck C.B."/>
        </authorList>
    </citation>
    <scope>NUCLEOTIDE SEQUENCE</scope>
    <source>
        <strain evidence="1">CtOZu12</strain>
    </source>
</reference>
<accession>A0A8D9PED1</accession>
<organism evidence="1">
    <name type="scientific">Bacteriophage sp</name>
    <dbReference type="NCBI Taxonomy" id="38018"/>
    <lineage>
        <taxon>Viruses</taxon>
    </lineage>
</organism>
<sequence>MREWVNAPLIASHIKKIKEKYGLTNSQILYTLYYMYEYADNPAPKIETESDIFMVVRYFAESREFWQKYKETRMTKSEFIEYILTKPPVAIDVARSEIIKKQEEDDEKRDKRNHKEEISADDIVDDGLVNTDFIGDYNFRREVQKQRGKDNMYLSELQRDIQEIMSEHPEEWEG</sequence>
<dbReference type="EMBL" id="BK029940">
    <property type="protein sequence ID" value="DAD55658.1"/>
    <property type="molecule type" value="Genomic_DNA"/>
</dbReference>
<name>A0A8D9PED1_9VIRU</name>
<evidence type="ECO:0000313" key="1">
    <source>
        <dbReference type="EMBL" id="DAD55658.1"/>
    </source>
</evidence>
<protein>
    <submittedName>
        <fullName evidence="1">Uncharacterized protein</fullName>
    </submittedName>
</protein>